<dbReference type="AlphaFoldDB" id="A0A972FP86"/>
<dbReference type="EMBL" id="JAAMPU010000107">
    <property type="protein sequence ID" value="NMH28885.1"/>
    <property type="molecule type" value="Genomic_DNA"/>
</dbReference>
<dbReference type="Pfam" id="PF11009">
    <property type="entry name" value="BrxC"/>
    <property type="match status" value="1"/>
</dbReference>
<dbReference type="SUPFAM" id="SSF52833">
    <property type="entry name" value="Thioredoxin-like"/>
    <property type="match status" value="1"/>
</dbReference>
<dbReference type="InterPro" id="IPR022551">
    <property type="entry name" value="BrxC"/>
</dbReference>
<accession>A0A972FP86</accession>
<proteinExistence type="predicted"/>
<evidence type="ECO:0000313" key="1">
    <source>
        <dbReference type="EMBL" id="NMH28885.1"/>
    </source>
</evidence>
<sequence length="128" mass="14467">MGLFSFTKDTNQSSLDWNELTHLKQLDRLSEESFRNPVAIFKHSTRCGISRMSLKTFESEMPQLESDISLYFLDLLSHRDISSAIAQKFGITHESPQIILIRNGKAIFHESHSGIAAGDLVEASKKEN</sequence>
<organism evidence="1 2">
    <name type="scientific">Flavobacterium silvaticum</name>
    <dbReference type="NCBI Taxonomy" id="1852020"/>
    <lineage>
        <taxon>Bacteria</taxon>
        <taxon>Pseudomonadati</taxon>
        <taxon>Bacteroidota</taxon>
        <taxon>Flavobacteriia</taxon>
        <taxon>Flavobacteriales</taxon>
        <taxon>Flavobacteriaceae</taxon>
        <taxon>Flavobacterium</taxon>
    </lineage>
</organism>
<evidence type="ECO:0000313" key="2">
    <source>
        <dbReference type="Proteomes" id="UP000712080"/>
    </source>
</evidence>
<dbReference type="RefSeq" id="WP_169527991.1">
    <property type="nucleotide sequence ID" value="NZ_JAAMPU010000107.1"/>
</dbReference>
<comment type="caution">
    <text evidence="1">The sequence shown here is derived from an EMBL/GenBank/DDBJ whole genome shotgun (WGS) entry which is preliminary data.</text>
</comment>
<reference evidence="1" key="1">
    <citation type="submission" date="2020-02" db="EMBL/GenBank/DDBJ databases">
        <title>Flavobacterium sp. genome.</title>
        <authorList>
            <person name="Jung H.S."/>
            <person name="Baek J.H."/>
            <person name="Jeon C.O."/>
        </authorList>
    </citation>
    <scope>NUCLEOTIDE SEQUENCE</scope>
    <source>
        <strain evidence="1">SE-s28</strain>
    </source>
</reference>
<gene>
    <name evidence="1" type="primary">ytxJ</name>
    <name evidence="1" type="ORF">G6047_12645</name>
</gene>
<name>A0A972FP86_9FLAO</name>
<dbReference type="NCBIfam" id="TIGR04019">
    <property type="entry name" value="B_thiol_YtxJ"/>
    <property type="match status" value="1"/>
</dbReference>
<dbReference type="Gene3D" id="3.40.30.10">
    <property type="entry name" value="Glutaredoxin"/>
    <property type="match status" value="1"/>
</dbReference>
<protein>
    <submittedName>
        <fullName evidence="1">Bacillithiol system redox-active protein YtxJ</fullName>
    </submittedName>
</protein>
<dbReference type="Proteomes" id="UP000712080">
    <property type="component" value="Unassembled WGS sequence"/>
</dbReference>
<keyword evidence="2" id="KW-1185">Reference proteome</keyword>
<dbReference type="InterPro" id="IPR036249">
    <property type="entry name" value="Thioredoxin-like_sf"/>
</dbReference>